<sequence length="79" mass="8877">MKHCPLQQLEVKNHFAILLYLFSVSSYHLPSEQHSGSSQKLGSGYFLLPSKGKPFREALQNHLAFLCFASVAHKVLSFS</sequence>
<reference evidence="1" key="1">
    <citation type="submission" date="2014-09" db="EMBL/GenBank/DDBJ databases">
        <authorList>
            <person name="Magalhaes I.L.F."/>
            <person name="Oliveira U."/>
            <person name="Santos F.R."/>
            <person name="Vidigal T.H.D.A."/>
            <person name="Brescovit A.D."/>
            <person name="Santos A.J."/>
        </authorList>
    </citation>
    <scope>NUCLEOTIDE SEQUENCE</scope>
    <source>
        <tissue evidence="1">Shoot tissue taken approximately 20 cm above the soil surface</tissue>
    </source>
</reference>
<dbReference type="EMBL" id="GBRH01194922">
    <property type="protein sequence ID" value="JAE02974.1"/>
    <property type="molecule type" value="Transcribed_RNA"/>
</dbReference>
<name>A0A0A9EVF3_ARUDO</name>
<organism evidence="1">
    <name type="scientific">Arundo donax</name>
    <name type="common">Giant reed</name>
    <name type="synonym">Donax arundinaceus</name>
    <dbReference type="NCBI Taxonomy" id="35708"/>
    <lineage>
        <taxon>Eukaryota</taxon>
        <taxon>Viridiplantae</taxon>
        <taxon>Streptophyta</taxon>
        <taxon>Embryophyta</taxon>
        <taxon>Tracheophyta</taxon>
        <taxon>Spermatophyta</taxon>
        <taxon>Magnoliopsida</taxon>
        <taxon>Liliopsida</taxon>
        <taxon>Poales</taxon>
        <taxon>Poaceae</taxon>
        <taxon>PACMAD clade</taxon>
        <taxon>Arundinoideae</taxon>
        <taxon>Arundineae</taxon>
        <taxon>Arundo</taxon>
    </lineage>
</organism>
<evidence type="ECO:0000313" key="1">
    <source>
        <dbReference type="EMBL" id="JAE02974.1"/>
    </source>
</evidence>
<reference evidence="1" key="2">
    <citation type="journal article" date="2015" name="Data Brief">
        <title>Shoot transcriptome of the giant reed, Arundo donax.</title>
        <authorList>
            <person name="Barrero R.A."/>
            <person name="Guerrero F.D."/>
            <person name="Moolhuijzen P."/>
            <person name="Goolsby J.A."/>
            <person name="Tidwell J."/>
            <person name="Bellgard S.E."/>
            <person name="Bellgard M.I."/>
        </authorList>
    </citation>
    <scope>NUCLEOTIDE SEQUENCE</scope>
    <source>
        <tissue evidence="1">Shoot tissue taken approximately 20 cm above the soil surface</tissue>
    </source>
</reference>
<accession>A0A0A9EVF3</accession>
<proteinExistence type="predicted"/>
<dbReference type="AlphaFoldDB" id="A0A0A9EVF3"/>
<protein>
    <submittedName>
        <fullName evidence="1">Uncharacterized protein</fullName>
    </submittedName>
</protein>